<evidence type="ECO:0000259" key="1">
    <source>
        <dbReference type="Pfam" id="PF26078"/>
    </source>
</evidence>
<feature type="domain" description="Baseplate J-like central" evidence="1">
    <location>
        <begin position="143"/>
        <end position="224"/>
    </location>
</feature>
<protein>
    <submittedName>
        <fullName evidence="2">Baseplate J family protein</fullName>
    </submittedName>
</protein>
<evidence type="ECO:0000313" key="2">
    <source>
        <dbReference type="EMBL" id="BAQ50418.1"/>
    </source>
</evidence>
<dbReference type="RefSeq" id="WP_060851456.1">
    <property type="nucleotide sequence ID" value="NZ_AP014708.1"/>
</dbReference>
<keyword evidence="2" id="KW-0614">Plasmid</keyword>
<proteinExistence type="predicted"/>
<dbReference type="Proteomes" id="UP000061432">
    <property type="component" value="Plasmid pMaq22A_4p"/>
</dbReference>
<dbReference type="PATRIC" id="fig|270351.10.peg.7610"/>
<dbReference type="AlphaFoldDB" id="A0A0C6FQ43"/>
<reference evidence="3" key="2">
    <citation type="submission" date="2015-01" db="EMBL/GenBank/DDBJ databases">
        <title>Complete genome sequence of Methylobacterium aquaticum strain 22A.</title>
        <authorList>
            <person name="Tani A."/>
            <person name="Ogura Y."/>
            <person name="Hayashi T."/>
        </authorList>
    </citation>
    <scope>NUCLEOTIDE SEQUENCE [LARGE SCALE GENOMIC DNA]</scope>
    <source>
        <strain evidence="3">MA-22A</strain>
        <plasmid evidence="3">Plasmid pMaq22A_4p DNA</plasmid>
    </source>
</reference>
<geneLocation type="plasmid" evidence="3">
    <name>pMaq22A_4p DNA</name>
</geneLocation>
<dbReference type="Pfam" id="PF26078">
    <property type="entry name" value="Baseplate_J_M"/>
    <property type="match status" value="1"/>
</dbReference>
<reference evidence="2 3" key="1">
    <citation type="journal article" date="2015" name="Genome Announc.">
        <title>Complete Genome Sequence of Methylobacterium aquaticum Strain 22A, Isolated from Racomitrium japonicum Moss.</title>
        <authorList>
            <person name="Tani A."/>
            <person name="Ogura Y."/>
            <person name="Hayashi T."/>
            <person name="Kimbara K."/>
        </authorList>
    </citation>
    <scope>NUCLEOTIDE SEQUENCE [LARGE SCALE GENOMIC DNA]</scope>
    <source>
        <strain evidence="2 3">MA-22A</strain>
        <plasmid evidence="3">Plasmid pMaq22A_4p DNA</plasmid>
    </source>
</reference>
<sequence length="334" mass="34665">MAVSTRFAAPNLAALPPLPTAPGDEAILAERMTDVAARLNAAGIPYDVQAIKADTVAIIQRTGAYREGLVYQAYDDAIRAVLVASAWGPYLDHLGATQTPAVERRPLVADPRPYVYGTDSAADWEEDDDFRDRIQLAPETLSAAGPEGAYVGLATDVDGVRAAAAYGPMSFGGTPDAPFTPLGQVHVPVVAEADDGTAGADLVGAVQAALRPDDRRPLADFAIASAATILPYAIEVVLYVGPGADPRLVEIEAEKRLAVLARRQRRPAGLVKLLLIAGAASVTASDGTPVVLDLDVISPPADVNADTITPANPGPAYCAPSCTGITVRAEIRDG</sequence>
<dbReference type="InterPro" id="IPR058531">
    <property type="entry name" value="Baseplate_J_M"/>
</dbReference>
<organism evidence="2 3">
    <name type="scientific">Methylobacterium aquaticum</name>
    <dbReference type="NCBI Taxonomy" id="270351"/>
    <lineage>
        <taxon>Bacteria</taxon>
        <taxon>Pseudomonadati</taxon>
        <taxon>Pseudomonadota</taxon>
        <taxon>Alphaproteobacteria</taxon>
        <taxon>Hyphomicrobiales</taxon>
        <taxon>Methylobacteriaceae</taxon>
        <taxon>Methylobacterium</taxon>
    </lineage>
</organism>
<accession>A0A0C6FQ43</accession>
<dbReference type="EMBL" id="AP014708">
    <property type="protein sequence ID" value="BAQ50418.1"/>
    <property type="molecule type" value="Genomic_DNA"/>
</dbReference>
<name>A0A0C6FQ43_9HYPH</name>
<evidence type="ECO:0000313" key="3">
    <source>
        <dbReference type="Proteomes" id="UP000061432"/>
    </source>
</evidence>
<gene>
    <name evidence="2" type="ORF">Maq22A_4p60350</name>
</gene>
<dbReference type="KEGG" id="maqu:Maq22A_4p60350"/>